<evidence type="ECO:0000256" key="1">
    <source>
        <dbReference type="SAM" id="SignalP"/>
    </source>
</evidence>
<accession>A0A5N1ISV1</accession>
<sequence length="157" mass="18223">MKNYLLLSSLLLLLVLSSCNKNRVFEKNEDLKDSAWKIADVKKFEFEIKDTSKKYNIYFNIRNAIFYEYYNLYVKHTLIGPDGKELSSNLHEMFLMDKKTGKPLGDGAGDIFDHQILALKDQQFSQPGTYTITLQQYMRRDPLPGIMAVGVRVDKQE</sequence>
<dbReference type="PROSITE" id="PS51257">
    <property type="entry name" value="PROKAR_LIPOPROTEIN"/>
    <property type="match status" value="1"/>
</dbReference>
<name>A0A5N1ISV1_9BACT</name>
<reference evidence="2 3" key="1">
    <citation type="submission" date="2019-09" db="EMBL/GenBank/DDBJ databases">
        <title>Genome sequence of Adhaeribacter sp. M2.</title>
        <authorList>
            <person name="Srinivasan S."/>
        </authorList>
    </citation>
    <scope>NUCLEOTIDE SEQUENCE [LARGE SCALE GENOMIC DNA]</scope>
    <source>
        <strain evidence="2 3">M2</strain>
    </source>
</reference>
<dbReference type="RefSeq" id="WP_150904713.1">
    <property type="nucleotide sequence ID" value="NZ_VTWT01000008.1"/>
</dbReference>
<keyword evidence="2" id="KW-0449">Lipoprotein</keyword>
<keyword evidence="1" id="KW-0732">Signal</keyword>
<comment type="caution">
    <text evidence="2">The sequence shown here is derived from an EMBL/GenBank/DDBJ whole genome shotgun (WGS) entry which is preliminary data.</text>
</comment>
<keyword evidence="3" id="KW-1185">Reference proteome</keyword>
<proteinExistence type="predicted"/>
<protein>
    <submittedName>
        <fullName evidence="2">Gliding motility lipoprotein GldH</fullName>
    </submittedName>
</protein>
<evidence type="ECO:0000313" key="3">
    <source>
        <dbReference type="Proteomes" id="UP000326570"/>
    </source>
</evidence>
<dbReference type="NCBIfam" id="TIGR03511">
    <property type="entry name" value="GldH_lipo"/>
    <property type="match status" value="1"/>
</dbReference>
<dbReference type="InterPro" id="IPR020018">
    <property type="entry name" value="Motility-assoc_lipoprot_GldH"/>
</dbReference>
<dbReference type="EMBL" id="VTWT01000008">
    <property type="protein sequence ID" value="KAA9331190.1"/>
    <property type="molecule type" value="Genomic_DNA"/>
</dbReference>
<gene>
    <name evidence="2" type="primary">gldH</name>
    <name evidence="2" type="ORF">F0P94_14975</name>
</gene>
<feature type="signal peptide" evidence="1">
    <location>
        <begin position="1"/>
        <end position="20"/>
    </location>
</feature>
<dbReference type="AlphaFoldDB" id="A0A5N1ISV1"/>
<dbReference type="Pfam" id="PF14109">
    <property type="entry name" value="GldH_lipo"/>
    <property type="match status" value="1"/>
</dbReference>
<evidence type="ECO:0000313" key="2">
    <source>
        <dbReference type="EMBL" id="KAA9331190.1"/>
    </source>
</evidence>
<dbReference type="Proteomes" id="UP000326570">
    <property type="component" value="Unassembled WGS sequence"/>
</dbReference>
<organism evidence="2 3">
    <name type="scientific">Adhaeribacter soli</name>
    <dbReference type="NCBI Taxonomy" id="2607655"/>
    <lineage>
        <taxon>Bacteria</taxon>
        <taxon>Pseudomonadati</taxon>
        <taxon>Bacteroidota</taxon>
        <taxon>Cytophagia</taxon>
        <taxon>Cytophagales</taxon>
        <taxon>Hymenobacteraceae</taxon>
        <taxon>Adhaeribacter</taxon>
    </lineage>
</organism>
<feature type="chain" id="PRO_5024938053" evidence="1">
    <location>
        <begin position="21"/>
        <end position="157"/>
    </location>
</feature>